<dbReference type="Gramene" id="OE9A001791T2">
    <property type="protein sequence ID" value="OE9A001791C2"/>
    <property type="gene ID" value="OE9A001791"/>
</dbReference>
<evidence type="ECO:0000313" key="2">
    <source>
        <dbReference type="EMBL" id="CAA3000219.1"/>
    </source>
</evidence>
<dbReference type="PANTHER" id="PTHR33156">
    <property type="entry name" value="OS02G0230000 PROTEIN"/>
    <property type="match status" value="1"/>
</dbReference>
<evidence type="ECO:0008006" key="4">
    <source>
        <dbReference type="Google" id="ProtNLM"/>
    </source>
</evidence>
<organism evidence="2 3">
    <name type="scientific">Olea europaea subsp. europaea</name>
    <dbReference type="NCBI Taxonomy" id="158383"/>
    <lineage>
        <taxon>Eukaryota</taxon>
        <taxon>Viridiplantae</taxon>
        <taxon>Streptophyta</taxon>
        <taxon>Embryophyta</taxon>
        <taxon>Tracheophyta</taxon>
        <taxon>Spermatophyta</taxon>
        <taxon>Magnoliopsida</taxon>
        <taxon>eudicotyledons</taxon>
        <taxon>Gunneridae</taxon>
        <taxon>Pentapetalae</taxon>
        <taxon>asterids</taxon>
        <taxon>lamiids</taxon>
        <taxon>Lamiales</taxon>
        <taxon>Oleaceae</taxon>
        <taxon>Oleeae</taxon>
        <taxon>Olea</taxon>
    </lineage>
</organism>
<dbReference type="PANTHER" id="PTHR33156:SF59">
    <property type="entry name" value="PROTEIN NUCLEAR FUSION DEFECTIVE 6, CHLOROPLASTIC_MITOCHONDRIAL-LIKE"/>
    <property type="match status" value="1"/>
</dbReference>
<gene>
    <name evidence="2" type="ORF">OLEA9_A001791</name>
</gene>
<keyword evidence="3" id="KW-1185">Reference proteome</keyword>
<feature type="compositionally biased region" description="Low complexity" evidence="1">
    <location>
        <begin position="58"/>
        <end position="74"/>
    </location>
</feature>
<proteinExistence type="predicted"/>
<feature type="region of interest" description="Disordered" evidence="1">
    <location>
        <begin position="58"/>
        <end position="78"/>
    </location>
</feature>
<sequence>MERVKEKENEGIIGPTRKPQQNPTFVIGTQDLYPHCFTMAAVAARSCLRSATTSARSAASRFSAGAKPKAASSPFRTSSQSPITARIFRSPVELRSVSAVSMLPYHTATASALLTSMLSVAPRCHAWTLEDFNDDV</sequence>
<accession>A0A8S0T7M6</accession>
<comment type="caution">
    <text evidence="2">The sequence shown here is derived from an EMBL/GenBank/DDBJ whole genome shotgun (WGS) entry which is preliminary data.</text>
</comment>
<dbReference type="InterPro" id="IPR043459">
    <property type="entry name" value="NFD6/NOXY2-like"/>
</dbReference>
<dbReference type="Proteomes" id="UP000594638">
    <property type="component" value="Unassembled WGS sequence"/>
</dbReference>
<evidence type="ECO:0000313" key="3">
    <source>
        <dbReference type="Proteomes" id="UP000594638"/>
    </source>
</evidence>
<dbReference type="EMBL" id="CACTIH010005676">
    <property type="protein sequence ID" value="CAA3000219.1"/>
    <property type="molecule type" value="Genomic_DNA"/>
</dbReference>
<dbReference type="AlphaFoldDB" id="A0A8S0T7M6"/>
<reference evidence="2 3" key="1">
    <citation type="submission" date="2019-12" db="EMBL/GenBank/DDBJ databases">
        <authorList>
            <person name="Alioto T."/>
            <person name="Alioto T."/>
            <person name="Gomez Garrido J."/>
        </authorList>
    </citation>
    <scope>NUCLEOTIDE SEQUENCE [LARGE SCALE GENOMIC DNA]</scope>
</reference>
<dbReference type="OrthoDB" id="736963at2759"/>
<protein>
    <recommendedName>
        <fullName evidence="4">Protein NUCLEAR FUSION DEFECTIVE 6, chloroplastic/mitochondrial-like</fullName>
    </recommendedName>
</protein>
<dbReference type="GO" id="GO:0005739">
    <property type="term" value="C:mitochondrion"/>
    <property type="evidence" value="ECO:0007669"/>
    <property type="project" value="TreeGrafter"/>
</dbReference>
<name>A0A8S0T7M6_OLEEU</name>
<feature type="region of interest" description="Disordered" evidence="1">
    <location>
        <begin position="1"/>
        <end position="23"/>
    </location>
</feature>
<feature type="compositionally biased region" description="Basic and acidic residues" evidence="1">
    <location>
        <begin position="1"/>
        <end position="10"/>
    </location>
</feature>
<evidence type="ECO:0000256" key="1">
    <source>
        <dbReference type="SAM" id="MobiDB-lite"/>
    </source>
</evidence>